<protein>
    <submittedName>
        <fullName evidence="2">Uncharacterized protein</fullName>
    </submittedName>
</protein>
<accession>A0A7S4SRP1</accession>
<gene>
    <name evidence="2" type="ORF">DBRI00130_LOCUS38700</name>
</gene>
<name>A0A7S4SRP1_9STRA</name>
<feature type="region of interest" description="Disordered" evidence="1">
    <location>
        <begin position="1"/>
        <end position="20"/>
    </location>
</feature>
<dbReference type="EMBL" id="HBNS01052943">
    <property type="protein sequence ID" value="CAE4654059.1"/>
    <property type="molecule type" value="Transcribed_RNA"/>
</dbReference>
<proteinExistence type="predicted"/>
<evidence type="ECO:0000313" key="2">
    <source>
        <dbReference type="EMBL" id="CAE4654059.1"/>
    </source>
</evidence>
<dbReference type="AlphaFoldDB" id="A0A7S4SRP1"/>
<organism evidence="2">
    <name type="scientific">Ditylum brightwellii</name>
    <dbReference type="NCBI Taxonomy" id="49249"/>
    <lineage>
        <taxon>Eukaryota</taxon>
        <taxon>Sar</taxon>
        <taxon>Stramenopiles</taxon>
        <taxon>Ochrophyta</taxon>
        <taxon>Bacillariophyta</taxon>
        <taxon>Mediophyceae</taxon>
        <taxon>Lithodesmiophycidae</taxon>
        <taxon>Lithodesmiales</taxon>
        <taxon>Lithodesmiaceae</taxon>
        <taxon>Ditylum</taxon>
    </lineage>
</organism>
<reference evidence="2" key="1">
    <citation type="submission" date="2021-01" db="EMBL/GenBank/DDBJ databases">
        <authorList>
            <person name="Corre E."/>
            <person name="Pelletier E."/>
            <person name="Niang G."/>
            <person name="Scheremetjew M."/>
            <person name="Finn R."/>
            <person name="Kale V."/>
            <person name="Holt S."/>
            <person name="Cochrane G."/>
            <person name="Meng A."/>
            <person name="Brown T."/>
            <person name="Cohen L."/>
        </authorList>
    </citation>
    <scope>NUCLEOTIDE SEQUENCE</scope>
    <source>
        <strain evidence="2">GSO104</strain>
    </source>
</reference>
<evidence type="ECO:0000256" key="1">
    <source>
        <dbReference type="SAM" id="MobiDB-lite"/>
    </source>
</evidence>
<sequence>MSSYQIRERSTEVLHDNSKENLESRAERLLEKWCPQLFGVNHESNVSGTWDYADFGRHGDNSGTTNVKKQCIRHIPNQIINSTVANAGMHVDESSVFLQSNAILDRMQPCSEELSVVYEEREQIISPISDGNIRPRNFGGFGTALKTHRIEQVASINAMAAKNDESVMDYSTALDSFVRRKVNRRTNRPFTAEGEHGFEHVCSVSLEDKNASSVISNCSSVPLKNTTLFSLGTSGSGREINIQSNQDSNDQQSVSKPANGKIMTFVCDEELGHIICKQNSTTEHSDKVGVFEVKHGKKEIKQINNQTNMAKSDRKCGQLGMSGESNLHRIENRHSIFNQFYDNDEYVCYLAERINVLKRAIELKKRNLTSQQEK</sequence>